<keyword evidence="8" id="KW-1185">Reference proteome</keyword>
<keyword evidence="5 6" id="KW-0472">Membrane</keyword>
<organism evidence="7 8">
    <name type="scientific">Ereboglobus luteus</name>
    <dbReference type="NCBI Taxonomy" id="1796921"/>
    <lineage>
        <taxon>Bacteria</taxon>
        <taxon>Pseudomonadati</taxon>
        <taxon>Verrucomicrobiota</taxon>
        <taxon>Opitutia</taxon>
        <taxon>Opitutales</taxon>
        <taxon>Opitutaceae</taxon>
        <taxon>Ereboglobus</taxon>
    </lineage>
</organism>
<comment type="subcellular location">
    <subcellularLocation>
        <location evidence="1">Cell membrane</location>
    </subcellularLocation>
</comment>
<keyword evidence="2" id="KW-1003">Cell membrane</keyword>
<proteinExistence type="predicted"/>
<protein>
    <recommendedName>
        <fullName evidence="9">Sodium pump decarboxylase subunit gamma</fullName>
    </recommendedName>
</protein>
<evidence type="ECO:0000313" key="8">
    <source>
        <dbReference type="Proteomes" id="UP000244896"/>
    </source>
</evidence>
<accession>A0A2U8E5S6</accession>
<evidence type="ECO:0008006" key="9">
    <source>
        <dbReference type="Google" id="ProtNLM"/>
    </source>
</evidence>
<evidence type="ECO:0000313" key="7">
    <source>
        <dbReference type="EMBL" id="AWI10201.1"/>
    </source>
</evidence>
<dbReference type="RefSeq" id="WP_108826103.1">
    <property type="nucleotide sequence ID" value="NZ_CP023004.1"/>
</dbReference>
<evidence type="ECO:0000256" key="5">
    <source>
        <dbReference type="ARBA" id="ARBA00023136"/>
    </source>
</evidence>
<dbReference type="InterPro" id="IPR005899">
    <property type="entry name" value="Na_pump_deCOase"/>
</dbReference>
<dbReference type="GO" id="GO:0036376">
    <property type="term" value="P:sodium ion export across plasma membrane"/>
    <property type="evidence" value="ECO:0007669"/>
    <property type="project" value="InterPro"/>
</dbReference>
<dbReference type="KEGG" id="elut:CKA38_13895"/>
<evidence type="ECO:0000256" key="1">
    <source>
        <dbReference type="ARBA" id="ARBA00004236"/>
    </source>
</evidence>
<sequence length="135" mass="14391">MILSPLLLGVLPEKPSLVETLVYQFNGLMIVFTVLGGLWILFEITGAIFKRHGALVEKKKAEARASAAAAAAIGTTSTSGQTEGIAPEVIAVISASVHTALAGRRHRVLAINVPAHGTEWAAEGRRDIFRSHKVR</sequence>
<feature type="transmembrane region" description="Helical" evidence="6">
    <location>
        <begin position="20"/>
        <end position="42"/>
    </location>
</feature>
<evidence type="ECO:0000256" key="6">
    <source>
        <dbReference type="SAM" id="Phobius"/>
    </source>
</evidence>
<keyword evidence="4 6" id="KW-1133">Transmembrane helix</keyword>
<dbReference type="EMBL" id="CP023004">
    <property type="protein sequence ID" value="AWI10201.1"/>
    <property type="molecule type" value="Genomic_DNA"/>
</dbReference>
<evidence type="ECO:0000256" key="2">
    <source>
        <dbReference type="ARBA" id="ARBA00022475"/>
    </source>
</evidence>
<name>A0A2U8E5S6_9BACT</name>
<dbReference type="Pfam" id="PF04277">
    <property type="entry name" value="OAD_gamma"/>
    <property type="match status" value="1"/>
</dbReference>
<reference evidence="7 8" key="1">
    <citation type="journal article" date="2018" name="Syst. Appl. Microbiol.">
        <title>Ereboglobus luteus gen. nov. sp. nov. from cockroach guts, and new insights into the oxygen relationship of the genera Opitutus and Didymococcus (Verrucomicrobia: Opitutaceae).</title>
        <authorList>
            <person name="Tegtmeier D."/>
            <person name="Belitz A."/>
            <person name="Radek R."/>
            <person name="Heimerl T."/>
            <person name="Brune A."/>
        </authorList>
    </citation>
    <scope>NUCLEOTIDE SEQUENCE [LARGE SCALE GENOMIC DNA]</scope>
    <source>
        <strain evidence="7 8">Ho45</strain>
    </source>
</reference>
<dbReference type="GO" id="GO:0005886">
    <property type="term" value="C:plasma membrane"/>
    <property type="evidence" value="ECO:0007669"/>
    <property type="project" value="UniProtKB-SubCell"/>
</dbReference>
<evidence type="ECO:0000256" key="3">
    <source>
        <dbReference type="ARBA" id="ARBA00022692"/>
    </source>
</evidence>
<dbReference type="OrthoDB" id="199884at2"/>
<keyword evidence="3 6" id="KW-0812">Transmembrane</keyword>
<evidence type="ECO:0000256" key="4">
    <source>
        <dbReference type="ARBA" id="ARBA00022989"/>
    </source>
</evidence>
<dbReference type="GO" id="GO:0015081">
    <property type="term" value="F:sodium ion transmembrane transporter activity"/>
    <property type="evidence" value="ECO:0007669"/>
    <property type="project" value="InterPro"/>
</dbReference>
<gene>
    <name evidence="7" type="ORF">CKA38_13895</name>
</gene>
<dbReference type="AlphaFoldDB" id="A0A2U8E5S6"/>
<dbReference type="Proteomes" id="UP000244896">
    <property type="component" value="Chromosome"/>
</dbReference>